<name>A0AAV5WDP4_9BILA</name>
<dbReference type="EMBL" id="BTSY01000005">
    <property type="protein sequence ID" value="GMT30139.1"/>
    <property type="molecule type" value="Genomic_DNA"/>
</dbReference>
<evidence type="ECO:0000313" key="2">
    <source>
        <dbReference type="Proteomes" id="UP001432322"/>
    </source>
</evidence>
<gene>
    <name evidence="1" type="ORF">PFISCL1PPCAC_21436</name>
</gene>
<feature type="non-terminal residue" evidence="1">
    <location>
        <position position="1"/>
    </location>
</feature>
<evidence type="ECO:0000313" key="1">
    <source>
        <dbReference type="EMBL" id="GMT30139.1"/>
    </source>
</evidence>
<dbReference type="Proteomes" id="UP001432322">
    <property type="component" value="Unassembled WGS sequence"/>
</dbReference>
<protein>
    <submittedName>
        <fullName evidence="1">Uncharacterized protein</fullName>
    </submittedName>
</protein>
<feature type="non-terminal residue" evidence="1">
    <location>
        <position position="67"/>
    </location>
</feature>
<proteinExistence type="predicted"/>
<comment type="caution">
    <text evidence="1">The sequence shown here is derived from an EMBL/GenBank/DDBJ whole genome shotgun (WGS) entry which is preliminary data.</text>
</comment>
<dbReference type="AlphaFoldDB" id="A0AAV5WDP4"/>
<organism evidence="1 2">
    <name type="scientific">Pristionchus fissidentatus</name>
    <dbReference type="NCBI Taxonomy" id="1538716"/>
    <lineage>
        <taxon>Eukaryota</taxon>
        <taxon>Metazoa</taxon>
        <taxon>Ecdysozoa</taxon>
        <taxon>Nematoda</taxon>
        <taxon>Chromadorea</taxon>
        <taxon>Rhabditida</taxon>
        <taxon>Rhabditina</taxon>
        <taxon>Diplogasteromorpha</taxon>
        <taxon>Diplogasteroidea</taxon>
        <taxon>Neodiplogasteridae</taxon>
        <taxon>Pristionchus</taxon>
    </lineage>
</organism>
<reference evidence="1" key="1">
    <citation type="submission" date="2023-10" db="EMBL/GenBank/DDBJ databases">
        <title>Genome assembly of Pristionchus species.</title>
        <authorList>
            <person name="Yoshida K."/>
            <person name="Sommer R.J."/>
        </authorList>
    </citation>
    <scope>NUCLEOTIDE SEQUENCE</scope>
    <source>
        <strain evidence="1">RS5133</strain>
    </source>
</reference>
<accession>A0AAV5WDP4</accession>
<sequence length="67" mass="7791">LIEHCGEDGRVSGEVLLADVYFLFFNDQCDFVHSDPRRSEIEFRSFQYAGDTVHTDLCFPNHSRHVD</sequence>
<keyword evidence="2" id="KW-1185">Reference proteome</keyword>